<name>A0ABP1D3G5_9APHY</name>
<reference evidence="2" key="1">
    <citation type="submission" date="2024-04" db="EMBL/GenBank/DDBJ databases">
        <authorList>
            <person name="Shaw F."/>
            <person name="Minotto A."/>
        </authorList>
    </citation>
    <scope>NUCLEOTIDE SEQUENCE [LARGE SCALE GENOMIC DNA]</scope>
</reference>
<dbReference type="Proteomes" id="UP001497453">
    <property type="component" value="Chromosome 2"/>
</dbReference>
<proteinExistence type="predicted"/>
<evidence type="ECO:0000313" key="2">
    <source>
        <dbReference type="Proteomes" id="UP001497453"/>
    </source>
</evidence>
<gene>
    <name evidence="1" type="ORF">GFSPODELE1_LOCUS4044</name>
</gene>
<organism evidence="1 2">
    <name type="scientific">Somion occarium</name>
    <dbReference type="NCBI Taxonomy" id="3059160"/>
    <lineage>
        <taxon>Eukaryota</taxon>
        <taxon>Fungi</taxon>
        <taxon>Dikarya</taxon>
        <taxon>Basidiomycota</taxon>
        <taxon>Agaricomycotina</taxon>
        <taxon>Agaricomycetes</taxon>
        <taxon>Polyporales</taxon>
        <taxon>Cerrenaceae</taxon>
        <taxon>Somion</taxon>
    </lineage>
</organism>
<protein>
    <submittedName>
        <fullName evidence="1">Uncharacterized protein</fullName>
    </submittedName>
</protein>
<dbReference type="EMBL" id="OZ037945">
    <property type="protein sequence ID" value="CAL1702436.1"/>
    <property type="molecule type" value="Genomic_DNA"/>
</dbReference>
<evidence type="ECO:0000313" key="1">
    <source>
        <dbReference type="EMBL" id="CAL1702436.1"/>
    </source>
</evidence>
<accession>A0ABP1D3G5</accession>
<sequence>MSCDIQSKRYISSQVKYYGDTNVQTFCVTLLRYTVFFMLMSKQRVLSLVKRGTSLRLAQVQASWPKDLKRIFSRIYRNIEARVTTHDVGSQICDVYFSDDVGFEI</sequence>
<keyword evidence="2" id="KW-1185">Reference proteome</keyword>